<keyword evidence="4" id="KW-1185">Reference proteome</keyword>
<feature type="transmembrane region" description="Helical" evidence="1">
    <location>
        <begin position="184"/>
        <end position="201"/>
    </location>
</feature>
<feature type="transmembrane region" description="Helical" evidence="1">
    <location>
        <begin position="42"/>
        <end position="62"/>
    </location>
</feature>
<dbReference type="InterPro" id="IPR003675">
    <property type="entry name" value="Rce1/LyrA-like_dom"/>
</dbReference>
<keyword evidence="1" id="KW-0472">Membrane</keyword>
<dbReference type="Proteomes" id="UP000019151">
    <property type="component" value="Chromosome"/>
</dbReference>
<evidence type="ECO:0000256" key="1">
    <source>
        <dbReference type="SAM" id="Phobius"/>
    </source>
</evidence>
<feature type="domain" description="CAAX prenyl protease 2/Lysostaphin resistance protein A-like" evidence="2">
    <location>
        <begin position="118"/>
        <end position="221"/>
    </location>
</feature>
<feature type="transmembrane region" description="Helical" evidence="1">
    <location>
        <begin position="238"/>
        <end position="259"/>
    </location>
</feature>
<dbReference type="PANTHER" id="PTHR35797:SF1">
    <property type="entry name" value="PROTEASE"/>
    <property type="match status" value="1"/>
</dbReference>
<dbReference type="OrthoDB" id="9777755at2"/>
<dbReference type="STRING" id="861299.J421_1346"/>
<dbReference type="GO" id="GO:0080120">
    <property type="term" value="P:CAAX-box protein maturation"/>
    <property type="evidence" value="ECO:0007669"/>
    <property type="project" value="UniProtKB-ARBA"/>
</dbReference>
<dbReference type="AlphaFoldDB" id="W0RHK4"/>
<organism evidence="3 4">
    <name type="scientific">Gemmatirosa kalamazoonensis</name>
    <dbReference type="NCBI Taxonomy" id="861299"/>
    <lineage>
        <taxon>Bacteria</taxon>
        <taxon>Pseudomonadati</taxon>
        <taxon>Gemmatimonadota</taxon>
        <taxon>Gemmatimonadia</taxon>
        <taxon>Gemmatimonadales</taxon>
        <taxon>Gemmatimonadaceae</taxon>
        <taxon>Gemmatirosa</taxon>
    </lineage>
</organism>
<dbReference type="PANTHER" id="PTHR35797">
    <property type="entry name" value="PROTEASE-RELATED"/>
    <property type="match status" value="1"/>
</dbReference>
<feature type="transmembrane region" description="Helical" evidence="1">
    <location>
        <begin position="82"/>
        <end position="100"/>
    </location>
</feature>
<dbReference type="KEGG" id="gba:J421_1346"/>
<dbReference type="InterPro" id="IPR042150">
    <property type="entry name" value="MmRce1-like"/>
</dbReference>
<evidence type="ECO:0000259" key="2">
    <source>
        <dbReference type="Pfam" id="PF02517"/>
    </source>
</evidence>
<proteinExistence type="predicted"/>
<evidence type="ECO:0000313" key="4">
    <source>
        <dbReference type="Proteomes" id="UP000019151"/>
    </source>
</evidence>
<dbReference type="HOGENOM" id="CLU_064706_5_0_0"/>
<name>W0RHK4_9BACT</name>
<feature type="transmembrane region" description="Helical" evidence="1">
    <location>
        <begin position="112"/>
        <end position="129"/>
    </location>
</feature>
<dbReference type="RefSeq" id="WP_025410408.1">
    <property type="nucleotide sequence ID" value="NZ_CP007128.1"/>
</dbReference>
<protein>
    <submittedName>
        <fullName evidence="3">Abortive infection protein</fullName>
    </submittedName>
</protein>
<sequence>MEKPPRDTRAPLATYLALTFGLSAVFWWLIIAAGSLGAQGGLYVLALMWCPGVSALVTRLAFQRDVRGEGWGWGGTRWNVLAYLLPLAYAGVAYGLVWLTGQGAVDLTRFKTPVVLFVVVGSLQSLLSATGEELGWRGFLVPTLARTQTFGRTAVVSGAIWAAWHMPLIFFADYNGGTPTWYSALWFAVMVVSLGVPFAWLRLRSGSVWPAAILHASHNLFVQGFFDRVTVDTGHTRWLTTEFGAALALAVVATSWIFWRARDALPGHDTVRAVRAAEPRRVEPVPSA</sequence>
<accession>W0RHK4</accession>
<reference evidence="3 4" key="1">
    <citation type="journal article" date="2014" name="Genome Announc.">
        <title>Genome Sequence and Methylome of Soil Bacterium Gemmatirosa kalamazoonensis KBS708T, a Member of the Rarely Cultivated Gemmatimonadetes Phylum.</title>
        <authorList>
            <person name="Debruyn J.M."/>
            <person name="Radosevich M."/>
            <person name="Wommack K.E."/>
            <person name="Polson S.W."/>
            <person name="Hauser L.J."/>
            <person name="Fawaz M.N."/>
            <person name="Korlach J."/>
            <person name="Tsai Y.C."/>
        </authorList>
    </citation>
    <scope>NUCLEOTIDE SEQUENCE [LARGE SCALE GENOMIC DNA]</scope>
    <source>
        <strain evidence="3 4">KBS708</strain>
    </source>
</reference>
<dbReference type="InParanoid" id="W0RHK4"/>
<feature type="transmembrane region" description="Helical" evidence="1">
    <location>
        <begin position="150"/>
        <end position="172"/>
    </location>
</feature>
<dbReference type="eggNOG" id="COG1266">
    <property type="taxonomic scope" value="Bacteria"/>
</dbReference>
<dbReference type="EMBL" id="CP007128">
    <property type="protein sequence ID" value="AHG88883.1"/>
    <property type="molecule type" value="Genomic_DNA"/>
</dbReference>
<gene>
    <name evidence="3" type="ORF">J421_1346</name>
</gene>
<keyword evidence="1" id="KW-1133">Transmembrane helix</keyword>
<dbReference type="GO" id="GO:0004175">
    <property type="term" value="F:endopeptidase activity"/>
    <property type="evidence" value="ECO:0007669"/>
    <property type="project" value="UniProtKB-ARBA"/>
</dbReference>
<evidence type="ECO:0000313" key="3">
    <source>
        <dbReference type="EMBL" id="AHG88883.1"/>
    </source>
</evidence>
<dbReference type="Pfam" id="PF02517">
    <property type="entry name" value="Rce1-like"/>
    <property type="match status" value="1"/>
</dbReference>
<keyword evidence="1" id="KW-0812">Transmembrane</keyword>
<feature type="transmembrane region" description="Helical" evidence="1">
    <location>
        <begin position="12"/>
        <end position="36"/>
    </location>
</feature>